<dbReference type="Gene3D" id="6.10.250.980">
    <property type="match status" value="1"/>
</dbReference>
<dbReference type="SUPFAM" id="SSF158457">
    <property type="entry name" value="Orange domain-like"/>
    <property type="match status" value="1"/>
</dbReference>
<dbReference type="GeneID" id="106165940"/>
<dbReference type="Pfam" id="PF07527">
    <property type="entry name" value="Hairy_orange"/>
    <property type="match status" value="1"/>
</dbReference>
<dbReference type="InterPro" id="IPR003650">
    <property type="entry name" value="Orange_dom"/>
</dbReference>
<evidence type="ECO:0000259" key="2">
    <source>
        <dbReference type="PROSITE" id="PS51054"/>
    </source>
</evidence>
<sequence>MQTIKNKSEMQNNCQLQQGHNEGTSGTPSPHCTTTANQESEFTSTAILASHNSYLAGYQDCMEEAMRYLAEVENIPQTDPLVVGLQQHLVEQKKLLAANIPFSQNVFHWDGGHNFSFYNNPEAVDSMVVPQTHNNMSYGFNSETSAIQESTVIPDHVQPSSSSASSSSSQQELHSRIYAELSKLSDLRTNVSDDEEMNGDDDDDEYDSCSDEEDLDNGQDPFSEYAYQLALLVQNNPSMAGLTEELLALLGNVSTEHKLETAATTETQTSGNDCY</sequence>
<dbReference type="KEGG" id="lak:106165940"/>
<feature type="domain" description="Orange" evidence="2">
    <location>
        <begin position="54"/>
        <end position="89"/>
    </location>
</feature>
<reference evidence="4" key="1">
    <citation type="submission" date="2025-08" db="UniProtKB">
        <authorList>
            <consortium name="RefSeq"/>
        </authorList>
    </citation>
    <scope>IDENTIFICATION</scope>
    <source>
        <tissue evidence="4">Gonads</tissue>
    </source>
</reference>
<organism evidence="3 4">
    <name type="scientific">Lingula anatina</name>
    <name type="common">Brachiopod</name>
    <name type="synonym">Lingula unguis</name>
    <dbReference type="NCBI Taxonomy" id="7574"/>
    <lineage>
        <taxon>Eukaryota</taxon>
        <taxon>Metazoa</taxon>
        <taxon>Spiralia</taxon>
        <taxon>Lophotrochozoa</taxon>
        <taxon>Brachiopoda</taxon>
        <taxon>Linguliformea</taxon>
        <taxon>Lingulata</taxon>
        <taxon>Lingulida</taxon>
        <taxon>Linguloidea</taxon>
        <taxon>Lingulidae</taxon>
        <taxon>Lingula</taxon>
    </lineage>
</organism>
<dbReference type="GO" id="GO:0006355">
    <property type="term" value="P:regulation of DNA-templated transcription"/>
    <property type="evidence" value="ECO:0007669"/>
    <property type="project" value="InterPro"/>
</dbReference>
<dbReference type="Proteomes" id="UP000085678">
    <property type="component" value="Unplaced"/>
</dbReference>
<name>A0A1S3IND4_LINAN</name>
<keyword evidence="3" id="KW-1185">Reference proteome</keyword>
<feature type="region of interest" description="Disordered" evidence="1">
    <location>
        <begin position="187"/>
        <end position="218"/>
    </location>
</feature>
<dbReference type="GO" id="GO:0003677">
    <property type="term" value="F:DNA binding"/>
    <property type="evidence" value="ECO:0007669"/>
    <property type="project" value="InterPro"/>
</dbReference>
<gene>
    <name evidence="4" type="primary">LOC106165940</name>
</gene>
<dbReference type="AlphaFoldDB" id="A0A1S3IND4"/>
<evidence type="ECO:0000313" key="3">
    <source>
        <dbReference type="Proteomes" id="UP000085678"/>
    </source>
</evidence>
<evidence type="ECO:0000256" key="1">
    <source>
        <dbReference type="SAM" id="MobiDB-lite"/>
    </source>
</evidence>
<feature type="region of interest" description="Disordered" evidence="1">
    <location>
        <begin position="17"/>
        <end position="36"/>
    </location>
</feature>
<proteinExistence type="predicted"/>
<dbReference type="RefSeq" id="XP_013399755.1">
    <property type="nucleotide sequence ID" value="XM_013544301.1"/>
</dbReference>
<accession>A0A1S3IND4</accession>
<dbReference type="OrthoDB" id="6288607at2759"/>
<feature type="compositionally biased region" description="Acidic residues" evidence="1">
    <location>
        <begin position="192"/>
        <end position="217"/>
    </location>
</feature>
<dbReference type="SMART" id="SM00511">
    <property type="entry name" value="ORANGE"/>
    <property type="match status" value="1"/>
</dbReference>
<protein>
    <submittedName>
        <fullName evidence="4">Uncharacterized protein LOC106165940 isoform X1</fullName>
    </submittedName>
</protein>
<dbReference type="InParanoid" id="A0A1S3IND4"/>
<dbReference type="PROSITE" id="PS51054">
    <property type="entry name" value="ORANGE"/>
    <property type="match status" value="1"/>
</dbReference>
<evidence type="ECO:0000313" key="4">
    <source>
        <dbReference type="RefSeq" id="XP_013399755.1"/>
    </source>
</evidence>